<feature type="region of interest" description="Disordered" evidence="6">
    <location>
        <begin position="74"/>
        <end position="130"/>
    </location>
</feature>
<reference evidence="7 8" key="1">
    <citation type="submission" date="2021-03" db="EMBL/GenBank/DDBJ databases">
        <authorList>
            <person name="Grouzdev D.S."/>
        </authorList>
    </citation>
    <scope>NUCLEOTIDE SEQUENCE [LARGE SCALE GENOMIC DNA]</scope>
    <source>
        <strain evidence="7 8">M50-1</strain>
    </source>
</reference>
<dbReference type="GO" id="GO:0005840">
    <property type="term" value="C:ribosome"/>
    <property type="evidence" value="ECO:0007669"/>
    <property type="project" value="UniProtKB-KW"/>
</dbReference>
<feature type="compositionally biased region" description="Pro residues" evidence="6">
    <location>
        <begin position="94"/>
        <end position="103"/>
    </location>
</feature>
<evidence type="ECO:0000256" key="3">
    <source>
        <dbReference type="ARBA" id="ARBA00023274"/>
    </source>
</evidence>
<keyword evidence="8" id="KW-1185">Reference proteome</keyword>
<dbReference type="SUPFAM" id="SSF143800">
    <property type="entry name" value="L28p-like"/>
    <property type="match status" value="1"/>
</dbReference>
<dbReference type="EMBL" id="SIJK02000023">
    <property type="protein sequence ID" value="MBP1466746.1"/>
    <property type="molecule type" value="Genomic_DNA"/>
</dbReference>
<keyword evidence="3 5" id="KW-0687">Ribonucleoprotein</keyword>
<evidence type="ECO:0000313" key="7">
    <source>
        <dbReference type="EMBL" id="MBP1466746.1"/>
    </source>
</evidence>
<evidence type="ECO:0000256" key="2">
    <source>
        <dbReference type="ARBA" id="ARBA00022980"/>
    </source>
</evidence>
<dbReference type="Gene3D" id="2.30.170.40">
    <property type="entry name" value="Ribosomal protein L28/L24"/>
    <property type="match status" value="1"/>
</dbReference>
<keyword evidence="2 5" id="KW-0689">Ribosomal protein</keyword>
<dbReference type="NCBIfam" id="TIGR00009">
    <property type="entry name" value="L28"/>
    <property type="match status" value="1"/>
</dbReference>
<dbReference type="InterPro" id="IPR026569">
    <property type="entry name" value="Ribosomal_bL28"/>
</dbReference>
<protein>
    <recommendedName>
        <fullName evidence="4 5">Large ribosomal subunit protein bL28</fullName>
    </recommendedName>
</protein>
<dbReference type="HAMAP" id="MF_00373">
    <property type="entry name" value="Ribosomal_bL28"/>
    <property type="match status" value="1"/>
</dbReference>
<sequence>MAKRCDLTGRKPSYGHNVSFSKRRTNCRWEPNLHYHRIWVPEEQRFVRLRLSAAALREIEKKGLMLALRDRGLRLKGVDRPPGAGIEPPQGLRPGPPLHPPCHPLRQQCHPERSEGSSMRRSEDSSLRSE</sequence>
<proteinExistence type="inferred from homology"/>
<comment type="similarity">
    <text evidence="1 5">Belongs to the bacterial ribosomal protein bL28 family.</text>
</comment>
<evidence type="ECO:0000256" key="6">
    <source>
        <dbReference type="SAM" id="MobiDB-lite"/>
    </source>
</evidence>
<dbReference type="InterPro" id="IPR034704">
    <property type="entry name" value="Ribosomal_bL28/bL31-like_sf"/>
</dbReference>
<dbReference type="RefSeq" id="WP_135478793.1">
    <property type="nucleotide sequence ID" value="NZ_SIJK02000023.1"/>
</dbReference>
<evidence type="ECO:0000256" key="1">
    <source>
        <dbReference type="ARBA" id="ARBA00008760"/>
    </source>
</evidence>
<gene>
    <name evidence="5 7" type="primary">rpmB</name>
    <name evidence="7" type="ORF">EYB53_013610</name>
</gene>
<dbReference type="Pfam" id="PF00830">
    <property type="entry name" value="Ribosomal_L28"/>
    <property type="match status" value="1"/>
</dbReference>
<comment type="caution">
    <text evidence="7">The sequence shown here is derived from an EMBL/GenBank/DDBJ whole genome shotgun (WGS) entry which is preliminary data.</text>
</comment>
<evidence type="ECO:0000256" key="5">
    <source>
        <dbReference type="HAMAP-Rule" id="MF_00373"/>
    </source>
</evidence>
<dbReference type="PANTHER" id="PTHR13528:SF2">
    <property type="entry name" value="LARGE RIBOSOMAL SUBUNIT PROTEIN BL28M"/>
    <property type="match status" value="1"/>
</dbReference>
<organism evidence="7 8">
    <name type="scientific">Candidatus Chloroploca mongolica</name>
    <dbReference type="NCBI Taxonomy" id="2528176"/>
    <lineage>
        <taxon>Bacteria</taxon>
        <taxon>Bacillati</taxon>
        <taxon>Chloroflexota</taxon>
        <taxon>Chloroflexia</taxon>
        <taxon>Chloroflexales</taxon>
        <taxon>Chloroflexineae</taxon>
        <taxon>Oscillochloridaceae</taxon>
        <taxon>Candidatus Chloroploca</taxon>
    </lineage>
</organism>
<feature type="compositionally biased region" description="Basic and acidic residues" evidence="6">
    <location>
        <begin position="109"/>
        <end position="130"/>
    </location>
</feature>
<dbReference type="Proteomes" id="UP001193081">
    <property type="component" value="Unassembled WGS sequence"/>
</dbReference>
<evidence type="ECO:0000256" key="4">
    <source>
        <dbReference type="ARBA" id="ARBA00035174"/>
    </source>
</evidence>
<dbReference type="InterPro" id="IPR037147">
    <property type="entry name" value="Ribosomal_bL28_sf"/>
</dbReference>
<dbReference type="InterPro" id="IPR001383">
    <property type="entry name" value="Ribosomal_bL28_bact-type"/>
</dbReference>
<name>A0ABS4DBB8_9CHLR</name>
<accession>A0ABS4DBB8</accession>
<evidence type="ECO:0000313" key="8">
    <source>
        <dbReference type="Proteomes" id="UP001193081"/>
    </source>
</evidence>
<dbReference type="PANTHER" id="PTHR13528">
    <property type="entry name" value="39S RIBOSOMAL PROTEIN L28, MITOCHONDRIAL"/>
    <property type="match status" value="1"/>
</dbReference>